<protein>
    <submittedName>
        <fullName evidence="6">Uncharacterized protein</fullName>
    </submittedName>
</protein>
<evidence type="ECO:0000256" key="4">
    <source>
        <dbReference type="ARBA" id="ARBA00022842"/>
    </source>
</evidence>
<accession>A0A8J5L4H0</accession>
<dbReference type="InterPro" id="IPR023214">
    <property type="entry name" value="HAD_sf"/>
</dbReference>
<keyword evidence="7" id="KW-1185">Reference proteome</keyword>
<keyword evidence="4 5" id="KW-0460">Magnesium</keyword>
<dbReference type="InterPro" id="IPR036412">
    <property type="entry name" value="HAD-like_sf"/>
</dbReference>
<dbReference type="NCBIfam" id="TIGR01489">
    <property type="entry name" value="DKMTPPase-SF"/>
    <property type="match status" value="1"/>
</dbReference>
<reference evidence="6 7" key="1">
    <citation type="submission" date="2020-08" db="EMBL/GenBank/DDBJ databases">
        <title>Plant Genome Project.</title>
        <authorList>
            <person name="Zhang R.-G."/>
        </authorList>
    </citation>
    <scope>NUCLEOTIDE SEQUENCE [LARGE SCALE GENOMIC DNA]</scope>
    <source>
        <tissue evidence="6">Rhizome</tissue>
    </source>
</reference>
<sequence>MLPINFLPINLRLRRAGALPELRRSKCELRVVRDANVFFVETILKHHGLLECFTEINTNPSYVDEEGRLRILPFHHSTTSSHGCKLCPANMCKGKIIDRIKYTSSIKGKNRFIYLGDGKGDYCPGLKLNQGDFLMPRKNYPLWDLILSNHHPLEAEVHEWSNAERLKMKSCSG</sequence>
<keyword evidence="2 5" id="KW-0479">Metal-binding</keyword>
<evidence type="ECO:0000313" key="6">
    <source>
        <dbReference type="EMBL" id="KAG6505572.1"/>
    </source>
</evidence>
<proteinExistence type="predicted"/>
<dbReference type="InterPro" id="IPR016965">
    <property type="entry name" value="Pase_PHOSPHO-typ"/>
</dbReference>
<dbReference type="PANTHER" id="PTHR20889:SF12">
    <property type="entry name" value="LP01149P"/>
    <property type="match status" value="1"/>
</dbReference>
<evidence type="ECO:0000256" key="5">
    <source>
        <dbReference type="PIRSR" id="PIRSR031051-3"/>
    </source>
</evidence>
<organism evidence="6 7">
    <name type="scientific">Zingiber officinale</name>
    <name type="common">Ginger</name>
    <name type="synonym">Amomum zingiber</name>
    <dbReference type="NCBI Taxonomy" id="94328"/>
    <lineage>
        <taxon>Eukaryota</taxon>
        <taxon>Viridiplantae</taxon>
        <taxon>Streptophyta</taxon>
        <taxon>Embryophyta</taxon>
        <taxon>Tracheophyta</taxon>
        <taxon>Spermatophyta</taxon>
        <taxon>Magnoliopsida</taxon>
        <taxon>Liliopsida</taxon>
        <taxon>Zingiberales</taxon>
        <taxon>Zingiberaceae</taxon>
        <taxon>Zingiber</taxon>
    </lineage>
</organism>
<dbReference type="PANTHER" id="PTHR20889">
    <property type="entry name" value="PHOSPHATASE, ORPHAN 1, 2"/>
    <property type="match status" value="1"/>
</dbReference>
<comment type="cofactor">
    <cofactor evidence="1 5">
        <name>Mg(2+)</name>
        <dbReference type="ChEBI" id="CHEBI:18420"/>
    </cofactor>
</comment>
<comment type="caution">
    <text evidence="6">The sequence shown here is derived from an EMBL/GenBank/DDBJ whole genome shotgun (WGS) entry which is preliminary data.</text>
</comment>
<feature type="binding site" evidence="5">
    <location>
        <position position="117"/>
    </location>
    <ligand>
        <name>Mg(2+)</name>
        <dbReference type="ChEBI" id="CHEBI:18420"/>
    </ligand>
</feature>
<evidence type="ECO:0000256" key="1">
    <source>
        <dbReference type="ARBA" id="ARBA00001946"/>
    </source>
</evidence>
<keyword evidence="3" id="KW-0378">Hydrolase</keyword>
<dbReference type="Proteomes" id="UP000734854">
    <property type="component" value="Unassembled WGS sequence"/>
</dbReference>
<evidence type="ECO:0000256" key="2">
    <source>
        <dbReference type="ARBA" id="ARBA00022723"/>
    </source>
</evidence>
<dbReference type="GO" id="GO:0046872">
    <property type="term" value="F:metal ion binding"/>
    <property type="evidence" value="ECO:0007669"/>
    <property type="project" value="UniProtKB-KW"/>
</dbReference>
<gene>
    <name evidence="6" type="ORF">ZIOFF_037935</name>
</gene>
<dbReference type="SUPFAM" id="SSF56784">
    <property type="entry name" value="HAD-like"/>
    <property type="match status" value="1"/>
</dbReference>
<dbReference type="Pfam" id="PF06888">
    <property type="entry name" value="Put_Phosphatase"/>
    <property type="match status" value="1"/>
</dbReference>
<dbReference type="EMBL" id="JACMSC010000010">
    <property type="protein sequence ID" value="KAG6505572.1"/>
    <property type="molecule type" value="Genomic_DNA"/>
</dbReference>
<dbReference type="AlphaFoldDB" id="A0A8J5L4H0"/>
<dbReference type="InterPro" id="IPR006384">
    <property type="entry name" value="HAD_hydro_PyrdxlP_Pase-like"/>
</dbReference>
<evidence type="ECO:0000313" key="7">
    <source>
        <dbReference type="Proteomes" id="UP000734854"/>
    </source>
</evidence>
<name>A0A8J5L4H0_ZINOF</name>
<dbReference type="GO" id="GO:0016791">
    <property type="term" value="F:phosphatase activity"/>
    <property type="evidence" value="ECO:0007669"/>
    <property type="project" value="InterPro"/>
</dbReference>
<evidence type="ECO:0000256" key="3">
    <source>
        <dbReference type="ARBA" id="ARBA00022801"/>
    </source>
</evidence>
<dbReference type="Gene3D" id="3.40.50.1000">
    <property type="entry name" value="HAD superfamily/HAD-like"/>
    <property type="match status" value="1"/>
</dbReference>
<dbReference type="PIRSF" id="PIRSF031051">
    <property type="entry name" value="PyrdxlP_Pase_PHOSPHO2"/>
    <property type="match status" value="1"/>
</dbReference>